<dbReference type="Proteomes" id="UP000070544">
    <property type="component" value="Unassembled WGS sequence"/>
</dbReference>
<proteinExistence type="predicted"/>
<dbReference type="Gene3D" id="3.20.20.80">
    <property type="entry name" value="Glycosidases"/>
    <property type="match status" value="1"/>
</dbReference>
<dbReference type="PANTHER" id="PTHR42976">
    <property type="entry name" value="BIFUNCTIONAL CHITINASE/LYSOZYME-RELATED"/>
    <property type="match status" value="1"/>
</dbReference>
<dbReference type="AlphaFoldDB" id="A0A139A064"/>
<reference evidence="1 2" key="1">
    <citation type="journal article" date="2015" name="Genome Biol. Evol.">
        <title>Phylogenomic analyses indicate that early fungi evolved digesting cell walls of algal ancestors of land plants.</title>
        <authorList>
            <person name="Chang Y."/>
            <person name="Wang S."/>
            <person name="Sekimoto S."/>
            <person name="Aerts A.L."/>
            <person name="Choi C."/>
            <person name="Clum A."/>
            <person name="LaButti K.M."/>
            <person name="Lindquist E.A."/>
            <person name="Yee Ngan C."/>
            <person name="Ohm R.A."/>
            <person name="Salamov A.A."/>
            <person name="Grigoriev I.V."/>
            <person name="Spatafora J.W."/>
            <person name="Berbee M.L."/>
        </authorList>
    </citation>
    <scope>NUCLEOTIDE SEQUENCE [LARGE SCALE GENOMIC DNA]</scope>
    <source>
        <strain evidence="1 2">JEL478</strain>
    </source>
</reference>
<accession>A0A139A064</accession>
<organism evidence="1 2">
    <name type="scientific">Gonapodya prolifera (strain JEL478)</name>
    <name type="common">Monoblepharis prolifera</name>
    <dbReference type="NCBI Taxonomy" id="1344416"/>
    <lineage>
        <taxon>Eukaryota</taxon>
        <taxon>Fungi</taxon>
        <taxon>Fungi incertae sedis</taxon>
        <taxon>Chytridiomycota</taxon>
        <taxon>Chytridiomycota incertae sedis</taxon>
        <taxon>Monoblepharidomycetes</taxon>
        <taxon>Monoblepharidales</taxon>
        <taxon>Gonapodyaceae</taxon>
        <taxon>Gonapodya</taxon>
    </lineage>
</organism>
<dbReference type="PANTHER" id="PTHR42976:SF1">
    <property type="entry name" value="GH18 DOMAIN-CONTAINING PROTEIN-RELATED"/>
    <property type="match status" value="1"/>
</dbReference>
<dbReference type="InterPro" id="IPR017853">
    <property type="entry name" value="GH"/>
</dbReference>
<name>A0A139A064_GONPJ</name>
<sequence>MFDHSRTNFEMDREEWTLEQNGEILARRRQIPLVLAWATSVHKAQGQTLDRLKVDLRSVLLELSDHIGGLTSNFFSSVLNFDPKKVKGFMMIVTWFFDTDNAEFADFIDNILKHPRGVARSGTSNVPRSVANILAVHAQGIPSSLMKNTLLSVYQRVYTIDVSTNKDSSISWASNFKPTKINKLTTQLTMQSWTPPLQAGIAFTEQFGGNGTPPIKMSFVQINPLVTPINTDVCGTFPSPRIFVPYVDMMTWLTPDLVAIATSSGQMFHMIAFVTASGQKAAWAGTITMDQRFLVSNVNDLQKIGGDVAISFGGANGVELSQAIKNIDELVNQYKTVINLYSVRWIDFDIEGAAVEQSASVDRRNKAIKKLQRLYGTKLQVSYTLPIFPSGLTAGGIALLKNALINGARINDIGIMTMDFGDSAWPPTAGTMAQASQAAALALERQLKDVGLPSKTEIQIIPMIGVNDVPSKIFTIADAKSLVAWGIQSASQGHYPVTEAVLDQKCIVKGEGHQVKQVKDFLNNSYHVMTRNVKTYDQWAGELKIGISKNGDRTKSQQASGLKNLAWKVRGFIGLKRMTEWGT</sequence>
<keyword evidence="1" id="KW-0378">Hydrolase</keyword>
<dbReference type="STRING" id="1344416.A0A139A064"/>
<keyword evidence="2" id="KW-1185">Reference proteome</keyword>
<gene>
    <name evidence="1" type="ORF">M427DRAFT_48646</name>
</gene>
<evidence type="ECO:0000313" key="1">
    <source>
        <dbReference type="EMBL" id="KXS10122.1"/>
    </source>
</evidence>
<dbReference type="InterPro" id="IPR052750">
    <property type="entry name" value="GH18_Chitinase"/>
</dbReference>
<dbReference type="SUPFAM" id="SSF51445">
    <property type="entry name" value="(Trans)glycosidases"/>
    <property type="match status" value="1"/>
</dbReference>
<protein>
    <submittedName>
        <fullName evidence="1">Glycoside hydrolase family 18 protein</fullName>
    </submittedName>
</protein>
<dbReference type="GO" id="GO:0016787">
    <property type="term" value="F:hydrolase activity"/>
    <property type="evidence" value="ECO:0007669"/>
    <property type="project" value="UniProtKB-KW"/>
</dbReference>
<dbReference type="OrthoDB" id="3012298at2759"/>
<dbReference type="EMBL" id="KQ965836">
    <property type="protein sequence ID" value="KXS10122.1"/>
    <property type="molecule type" value="Genomic_DNA"/>
</dbReference>
<evidence type="ECO:0000313" key="2">
    <source>
        <dbReference type="Proteomes" id="UP000070544"/>
    </source>
</evidence>